<dbReference type="Proteomes" id="UP000319267">
    <property type="component" value="Unassembled WGS sequence"/>
</dbReference>
<dbReference type="Pfam" id="PF03781">
    <property type="entry name" value="FGE-sulfatase"/>
    <property type="match status" value="1"/>
</dbReference>
<dbReference type="OrthoDB" id="9768004at2"/>
<evidence type="ECO:0000259" key="1">
    <source>
        <dbReference type="Pfam" id="PF03781"/>
    </source>
</evidence>
<dbReference type="GO" id="GO:0120147">
    <property type="term" value="F:formylglycine-generating oxidase activity"/>
    <property type="evidence" value="ECO:0007669"/>
    <property type="project" value="TreeGrafter"/>
</dbReference>
<accession>A0A521BLP5</accession>
<dbReference type="AlphaFoldDB" id="A0A521BLP5"/>
<keyword evidence="3" id="KW-1185">Reference proteome</keyword>
<dbReference type="RefSeq" id="WP_111378140.1">
    <property type="nucleotide sequence ID" value="NZ_CP043612.1"/>
</dbReference>
<dbReference type="PANTHER" id="PTHR23150">
    <property type="entry name" value="SULFATASE MODIFYING FACTOR 1, 2"/>
    <property type="match status" value="1"/>
</dbReference>
<organism evidence="2 3">
    <name type="scientific">Flavobacterium nitrogenifigens</name>
    <dbReference type="NCBI Taxonomy" id="1617283"/>
    <lineage>
        <taxon>Bacteria</taxon>
        <taxon>Pseudomonadati</taxon>
        <taxon>Bacteroidota</taxon>
        <taxon>Flavobacteriia</taxon>
        <taxon>Flavobacteriales</taxon>
        <taxon>Flavobacteriaceae</taxon>
        <taxon>Flavobacterium</taxon>
    </lineage>
</organism>
<dbReference type="EMBL" id="FXTQ01000001">
    <property type="protein sequence ID" value="SMO48005.1"/>
    <property type="molecule type" value="Genomic_DNA"/>
</dbReference>
<protein>
    <submittedName>
        <fullName evidence="2">Formylglycine-generating enzyme, required for sulfatase activity, contains SUMF1/FGE domain</fullName>
    </submittedName>
</protein>
<sequence length="270" mass="31065">MTLRTFIFLIGFLFLNSCKKSDEKIEWIFVEGGTFEQGKNQIIVSPKGDSINGFTSPHRVVELDDFYISKYEVTVKQFKEFCEETGRKMPDPPIENAHGVKVYYKWIDENPMLATWDEANEFAKWAGGRLPTEAEWEYAAKGGMKTKGYKYSGSNNPIEVGWVKENSNDTFHKVGLLKPNELGIYDMTGNVGEWVFDWYNPEKDSLVSKRNPQGPIEGQYKISKGVSWFYETQDKDGRPLEYGIHMPEVRYQSPKGTRNDGFGFRIAKNK</sequence>
<dbReference type="InterPro" id="IPR016187">
    <property type="entry name" value="CTDL_fold"/>
</dbReference>
<dbReference type="InterPro" id="IPR051043">
    <property type="entry name" value="Sulfatase_Mod_Factor_Kinase"/>
</dbReference>
<feature type="domain" description="Sulfatase-modifying factor enzyme-like" evidence="1">
    <location>
        <begin position="26"/>
        <end position="268"/>
    </location>
</feature>
<dbReference type="Gene3D" id="3.90.1580.10">
    <property type="entry name" value="paralog of FGE (formylglycine-generating enzyme)"/>
    <property type="match status" value="1"/>
</dbReference>
<dbReference type="SUPFAM" id="SSF56436">
    <property type="entry name" value="C-type lectin-like"/>
    <property type="match status" value="1"/>
</dbReference>
<proteinExistence type="predicted"/>
<dbReference type="PANTHER" id="PTHR23150:SF19">
    <property type="entry name" value="FORMYLGLYCINE-GENERATING ENZYME"/>
    <property type="match status" value="1"/>
</dbReference>
<gene>
    <name evidence="2" type="ORF">SAMN06265220_1011101</name>
</gene>
<dbReference type="InterPro" id="IPR005532">
    <property type="entry name" value="SUMF_dom"/>
</dbReference>
<name>A0A521BLP5_9FLAO</name>
<evidence type="ECO:0000313" key="3">
    <source>
        <dbReference type="Proteomes" id="UP000319267"/>
    </source>
</evidence>
<reference evidence="2 3" key="1">
    <citation type="submission" date="2017-05" db="EMBL/GenBank/DDBJ databases">
        <authorList>
            <person name="Varghese N."/>
            <person name="Submissions S."/>
        </authorList>
    </citation>
    <scope>NUCLEOTIDE SEQUENCE [LARGE SCALE GENOMIC DNA]</scope>
    <source>
        <strain evidence="2 3">DSM 29982</strain>
    </source>
</reference>
<dbReference type="InterPro" id="IPR042095">
    <property type="entry name" value="SUMF_sf"/>
</dbReference>
<evidence type="ECO:0000313" key="2">
    <source>
        <dbReference type="EMBL" id="SMO48005.1"/>
    </source>
</evidence>